<reference evidence="2 3" key="1">
    <citation type="submission" date="2024-08" db="EMBL/GenBank/DDBJ databases">
        <title>Genome sequence of Streptomyces aureus CACIA-1.46HGO.</title>
        <authorList>
            <person name="Evangelista-Martinez Z."/>
        </authorList>
    </citation>
    <scope>NUCLEOTIDE SEQUENCE [LARGE SCALE GENOMIC DNA]</scope>
    <source>
        <strain evidence="2 3">CACIA-1.46HGO</strain>
    </source>
</reference>
<dbReference type="RefSeq" id="WP_372564441.1">
    <property type="nucleotide sequence ID" value="NZ_JBGOSP010000013.1"/>
</dbReference>
<evidence type="ECO:0000256" key="1">
    <source>
        <dbReference type="SAM" id="MobiDB-lite"/>
    </source>
</evidence>
<feature type="compositionally biased region" description="Basic and acidic residues" evidence="1">
    <location>
        <begin position="35"/>
        <end position="44"/>
    </location>
</feature>
<keyword evidence="3" id="KW-1185">Reference proteome</keyword>
<dbReference type="EMBL" id="JBGOSP010000013">
    <property type="protein sequence ID" value="MFA3839704.1"/>
    <property type="molecule type" value="Genomic_DNA"/>
</dbReference>
<proteinExistence type="predicted"/>
<evidence type="ECO:0000313" key="3">
    <source>
        <dbReference type="Proteomes" id="UP001571476"/>
    </source>
</evidence>
<name>A0ABV4SPZ7_9ACTN</name>
<accession>A0ABV4SPZ7</accession>
<protein>
    <submittedName>
        <fullName evidence="2">Uncharacterized protein</fullName>
    </submittedName>
</protein>
<gene>
    <name evidence="2" type="ORF">ACEG43_26610</name>
</gene>
<organism evidence="2 3">
    <name type="scientific">Streptomyces aureus</name>
    <dbReference type="NCBI Taxonomy" id="193461"/>
    <lineage>
        <taxon>Bacteria</taxon>
        <taxon>Bacillati</taxon>
        <taxon>Actinomycetota</taxon>
        <taxon>Actinomycetes</taxon>
        <taxon>Kitasatosporales</taxon>
        <taxon>Streptomycetaceae</taxon>
        <taxon>Streptomyces</taxon>
    </lineage>
</organism>
<sequence length="66" mass="7141">MRHSRDVRGLLHRDHAVVEDDPRQPWRVVVPADPPGERSARALRFDPAAGTKSGGPAWGLPPGLVG</sequence>
<comment type="caution">
    <text evidence="2">The sequence shown here is derived from an EMBL/GenBank/DDBJ whole genome shotgun (WGS) entry which is preliminary data.</text>
</comment>
<dbReference type="Proteomes" id="UP001571476">
    <property type="component" value="Unassembled WGS sequence"/>
</dbReference>
<evidence type="ECO:0000313" key="2">
    <source>
        <dbReference type="EMBL" id="MFA3839704.1"/>
    </source>
</evidence>
<feature type="region of interest" description="Disordered" evidence="1">
    <location>
        <begin position="26"/>
        <end position="66"/>
    </location>
</feature>